<evidence type="ECO:0000313" key="2">
    <source>
        <dbReference type="EMBL" id="MBA4663258.1"/>
    </source>
</evidence>
<feature type="domain" description="Reverse transcriptase" evidence="1">
    <location>
        <begin position="6"/>
        <end position="286"/>
    </location>
</feature>
<dbReference type="InterPro" id="IPR000477">
    <property type="entry name" value="RT_dom"/>
</dbReference>
<accession>A0A7C9AA13</accession>
<dbReference type="EMBL" id="GISG01219798">
    <property type="protein sequence ID" value="MBA4663258.1"/>
    <property type="molecule type" value="Transcribed_RNA"/>
</dbReference>
<dbReference type="SUPFAM" id="SSF56672">
    <property type="entry name" value="DNA/RNA polymerases"/>
    <property type="match status" value="1"/>
</dbReference>
<name>A0A7C9AA13_OPUST</name>
<dbReference type="PANTHER" id="PTHR33116:SF78">
    <property type="entry name" value="OS12G0587133 PROTEIN"/>
    <property type="match status" value="1"/>
</dbReference>
<dbReference type="PROSITE" id="PS50878">
    <property type="entry name" value="RT_POL"/>
    <property type="match status" value="1"/>
</dbReference>
<dbReference type="PANTHER" id="PTHR33116">
    <property type="entry name" value="REVERSE TRANSCRIPTASE ZINC-BINDING DOMAIN-CONTAINING PROTEIN-RELATED-RELATED"/>
    <property type="match status" value="1"/>
</dbReference>
<reference evidence="2" key="1">
    <citation type="journal article" date="2013" name="J. Plant Res.">
        <title>Effect of fungi and light on seed germination of three Opuntia species from semiarid lands of central Mexico.</title>
        <authorList>
            <person name="Delgado-Sanchez P."/>
            <person name="Jimenez-Bremont J.F."/>
            <person name="Guerrero-Gonzalez Mde L."/>
            <person name="Flores J."/>
        </authorList>
    </citation>
    <scope>NUCLEOTIDE SEQUENCE</scope>
    <source>
        <tissue evidence="2">Cladode</tissue>
    </source>
</reference>
<dbReference type="AlphaFoldDB" id="A0A7C9AA13"/>
<dbReference type="Pfam" id="PF00078">
    <property type="entry name" value="RVT_1"/>
    <property type="match status" value="1"/>
</dbReference>
<proteinExistence type="predicted"/>
<dbReference type="InterPro" id="IPR043502">
    <property type="entry name" value="DNA/RNA_pol_sf"/>
</dbReference>
<dbReference type="CDD" id="cd01650">
    <property type="entry name" value="RT_nLTR_like"/>
    <property type="match status" value="1"/>
</dbReference>
<evidence type="ECO:0000259" key="1">
    <source>
        <dbReference type="PROSITE" id="PS50878"/>
    </source>
</evidence>
<organism evidence="2">
    <name type="scientific">Opuntia streptacantha</name>
    <name type="common">Prickly pear cactus</name>
    <name type="synonym">Opuntia cardona</name>
    <dbReference type="NCBI Taxonomy" id="393608"/>
    <lineage>
        <taxon>Eukaryota</taxon>
        <taxon>Viridiplantae</taxon>
        <taxon>Streptophyta</taxon>
        <taxon>Embryophyta</taxon>
        <taxon>Tracheophyta</taxon>
        <taxon>Spermatophyta</taxon>
        <taxon>Magnoliopsida</taxon>
        <taxon>eudicotyledons</taxon>
        <taxon>Gunneridae</taxon>
        <taxon>Pentapetalae</taxon>
        <taxon>Caryophyllales</taxon>
        <taxon>Cactineae</taxon>
        <taxon>Cactaceae</taxon>
        <taxon>Opuntioideae</taxon>
        <taxon>Opuntia</taxon>
    </lineage>
</organism>
<sequence length="509" mass="57680">MGFFGDFHRNGVFEKSLNATFISLIPKVAGAVDIKDFRPISLLGSVYKILAKVLASRLRKVVGKVVGHSQHAFIPGRQILDAVLIANECIDAWIKSGNPGILCKLDIEKAYDHVSWSFLLEILDKMRFPSKWRKWISFCISTVRFSILINGEPAGFFSSSRGLRQGDPLSPLLFILVMEALSKLALKAVEEGFLEGVKISNSHSEGVLISHLLFADDTLFFCKPNENNLGYLKCILLIFEAMSGLRVNLNKSVIIPIGEVPNVNALAQFFGCKVDYLPSSYLGLPLGASYKSKAVWDPLIERFHRRLAGWKAKLLSRGGRLTLLKSTLWSLPIYFMSLFTIPASIAHQLERIMRDFLWNSNSSCNGLHWVNWDEVCRPKQEGGLGIRPLRVMNEALKTKWLWRFAKEDNAMWKNVIKAKYGTDDLGWWSKMSSFSHGVGFWKSISACLERFKSLVHFEVKDGSRVLFWHDIWCGDHSLKTLFPSLFRMARHKNATVLDVVSWKMFTIGI</sequence>
<reference evidence="2" key="2">
    <citation type="submission" date="2020-07" db="EMBL/GenBank/DDBJ databases">
        <authorList>
            <person name="Vera ALvarez R."/>
            <person name="Arias-Moreno D.M."/>
            <person name="Jimenez-Jacinto V."/>
            <person name="Jimenez-Bremont J.F."/>
            <person name="Swaminathan K."/>
            <person name="Moose S.P."/>
            <person name="Guerrero-Gonzalez M.L."/>
            <person name="Marino-Ramirez L."/>
            <person name="Landsman D."/>
            <person name="Rodriguez-Kessler M."/>
            <person name="Delgado-Sanchez P."/>
        </authorList>
    </citation>
    <scope>NUCLEOTIDE SEQUENCE</scope>
    <source>
        <tissue evidence="2">Cladode</tissue>
    </source>
</reference>
<protein>
    <recommendedName>
        <fullName evidence="1">Reverse transcriptase domain-containing protein</fullName>
    </recommendedName>
</protein>